<name>A0A2P2C828_9ZZZZ</name>
<proteinExistence type="predicted"/>
<organism evidence="1">
    <name type="scientific">metagenome</name>
    <dbReference type="NCBI Taxonomy" id="256318"/>
    <lineage>
        <taxon>unclassified sequences</taxon>
        <taxon>metagenomes</taxon>
    </lineage>
</organism>
<dbReference type="EMBL" id="CZKA01000043">
    <property type="protein sequence ID" value="CUR58155.1"/>
    <property type="molecule type" value="Genomic_DNA"/>
</dbReference>
<dbReference type="AlphaFoldDB" id="A0A2P2C828"/>
<protein>
    <submittedName>
        <fullName evidence="1">Uncharacterized protein</fullName>
    </submittedName>
</protein>
<gene>
    <name evidence="1" type="ORF">NOCA2480131</name>
</gene>
<accession>A0A2P2C828</accession>
<evidence type="ECO:0000313" key="1">
    <source>
        <dbReference type="EMBL" id="CUR58155.1"/>
    </source>
</evidence>
<sequence length="51" mass="5989">MCTKIPYPNRWLARRALMTLKAQGRAVRSIHPCFTDHPGAWHVTSLKQEKW</sequence>
<reference evidence="1" key="1">
    <citation type="submission" date="2015-08" db="EMBL/GenBank/DDBJ databases">
        <authorList>
            <person name="Babu N.S."/>
            <person name="Beckwith C.J."/>
            <person name="Beseler K.G."/>
            <person name="Brison A."/>
            <person name="Carone J.V."/>
            <person name="Caskin T.P."/>
            <person name="Diamond M."/>
            <person name="Durham M.E."/>
            <person name="Foxe J.M."/>
            <person name="Go M."/>
            <person name="Henderson B.A."/>
            <person name="Jones I.B."/>
            <person name="McGettigan J.A."/>
            <person name="Micheletti S.J."/>
            <person name="Nasrallah M.E."/>
            <person name="Ortiz D."/>
            <person name="Piller C.R."/>
            <person name="Privatt S.R."/>
            <person name="Schneider S.L."/>
            <person name="Sharp S."/>
            <person name="Smith T.C."/>
            <person name="Stanton J.D."/>
            <person name="Ullery H.E."/>
            <person name="Wilson R.J."/>
            <person name="Serrano M.G."/>
            <person name="Buck G."/>
            <person name="Lee V."/>
            <person name="Wang Y."/>
            <person name="Carvalho R."/>
            <person name="Voegtly L."/>
            <person name="Shi R."/>
            <person name="Duckworth R."/>
            <person name="Johnson A."/>
            <person name="Loviza R."/>
            <person name="Walstead R."/>
            <person name="Shah Z."/>
            <person name="Kiflezghi M."/>
            <person name="Wade K."/>
            <person name="Ball S.L."/>
            <person name="Bradley K.W."/>
            <person name="Asai D.J."/>
            <person name="Bowman C.A."/>
            <person name="Russell D.A."/>
            <person name="Pope W.H."/>
            <person name="Jacobs-Sera D."/>
            <person name="Hendrix R.W."/>
            <person name="Hatfull G.F."/>
        </authorList>
    </citation>
    <scope>NUCLEOTIDE SEQUENCE</scope>
</reference>